<feature type="transmembrane region" description="Helical" evidence="5">
    <location>
        <begin position="178"/>
        <end position="201"/>
    </location>
</feature>
<evidence type="ECO:0000256" key="4">
    <source>
        <dbReference type="ARBA" id="ARBA00023136"/>
    </source>
</evidence>
<dbReference type="GO" id="GO:0004888">
    <property type="term" value="F:transmembrane signaling receptor activity"/>
    <property type="evidence" value="ECO:0007669"/>
    <property type="project" value="InterPro"/>
</dbReference>
<gene>
    <name evidence="8" type="ORF">BSL78_27244</name>
</gene>
<name>A0A2G8JJK7_STIJA</name>
<keyword evidence="2 5" id="KW-0812">Transmembrane</keyword>
<accession>A0A2G8JJK7</accession>
<dbReference type="GO" id="GO:0016020">
    <property type="term" value="C:membrane"/>
    <property type="evidence" value="ECO:0007669"/>
    <property type="project" value="UniProtKB-SubCell"/>
</dbReference>
<dbReference type="CDD" id="cd18989">
    <property type="entry name" value="LGIC_ECD_cation"/>
    <property type="match status" value="1"/>
</dbReference>
<evidence type="ECO:0000256" key="3">
    <source>
        <dbReference type="ARBA" id="ARBA00022989"/>
    </source>
</evidence>
<evidence type="ECO:0000313" key="8">
    <source>
        <dbReference type="EMBL" id="PIK35927.1"/>
    </source>
</evidence>
<dbReference type="EMBL" id="MRZV01001785">
    <property type="protein sequence ID" value="PIK35927.1"/>
    <property type="molecule type" value="Genomic_DNA"/>
</dbReference>
<dbReference type="PRINTS" id="PR00252">
    <property type="entry name" value="NRIONCHANNEL"/>
</dbReference>
<dbReference type="InterPro" id="IPR006202">
    <property type="entry name" value="Neur_chan_lig-bd"/>
</dbReference>
<evidence type="ECO:0000313" key="9">
    <source>
        <dbReference type="Proteomes" id="UP000230750"/>
    </source>
</evidence>
<keyword evidence="9" id="KW-1185">Reference proteome</keyword>
<sequence length="282" mass="31336">MIDMNEKDQVLTTASWLTMTWTDERMSWDPSNFSGVDLIHVYVDEIWTPKIFLSNSLSEKALGIVNSEGSILLTSNGHVQLGTAVVQSTQCPIIITYFPFDTQHCPFSYLPDNLLAHQVYFYIVQPGQTHSLVSNQWDLLNVTVVNWVSQHEEFIKGRHVDNYSLGLVCVHLQRDPTYYLTALLLPSTCLCVMAFVTFLAPPDSGERISLGVSMVLGLTVFQLLIVDTLPSSSKTPPIIGNYLTATFILACLAVPFSLANIAIAYGDSRLWVLKYSCVGTSC</sequence>
<dbReference type="InterPro" id="IPR036734">
    <property type="entry name" value="Neur_chan_lig-bd_sf"/>
</dbReference>
<evidence type="ECO:0000256" key="5">
    <source>
        <dbReference type="RuleBase" id="RU000687"/>
    </source>
</evidence>
<keyword evidence="3 5" id="KW-1133">Transmembrane helix</keyword>
<dbReference type="PANTHER" id="PTHR18945">
    <property type="entry name" value="NEUROTRANSMITTER GATED ION CHANNEL"/>
    <property type="match status" value="1"/>
</dbReference>
<dbReference type="STRING" id="307972.A0A2G8JJK7"/>
<keyword evidence="5" id="KW-0407">Ion channel</keyword>
<feature type="domain" description="Neurotransmitter-gated ion-channel ligand-binding" evidence="6">
    <location>
        <begin position="1"/>
        <end position="125"/>
    </location>
</feature>
<proteinExistence type="inferred from homology"/>
<feature type="domain" description="Neurotransmitter-gated ion-channel transmembrane" evidence="7">
    <location>
        <begin position="183"/>
        <end position="254"/>
    </location>
</feature>
<dbReference type="Proteomes" id="UP000230750">
    <property type="component" value="Unassembled WGS sequence"/>
</dbReference>
<dbReference type="SUPFAM" id="SSF90112">
    <property type="entry name" value="Neurotransmitter-gated ion-channel transmembrane pore"/>
    <property type="match status" value="1"/>
</dbReference>
<comment type="similarity">
    <text evidence="5">Belongs to the ligand-gated ion channel (TC 1.A.9) family.</text>
</comment>
<dbReference type="AlphaFoldDB" id="A0A2G8JJK7"/>
<comment type="subcellular location">
    <subcellularLocation>
        <location evidence="1">Membrane</location>
        <topology evidence="1">Multi-pass membrane protein</topology>
    </subcellularLocation>
</comment>
<dbReference type="OrthoDB" id="5809364at2759"/>
<keyword evidence="5" id="KW-0813">Transport</keyword>
<evidence type="ECO:0000259" key="6">
    <source>
        <dbReference type="Pfam" id="PF02931"/>
    </source>
</evidence>
<dbReference type="GO" id="GO:0005230">
    <property type="term" value="F:extracellular ligand-gated monoatomic ion channel activity"/>
    <property type="evidence" value="ECO:0007669"/>
    <property type="project" value="InterPro"/>
</dbReference>
<dbReference type="Pfam" id="PF02931">
    <property type="entry name" value="Neur_chan_LBD"/>
    <property type="match status" value="1"/>
</dbReference>
<protein>
    <submittedName>
        <fullName evidence="8">Uncharacterized protein</fullName>
    </submittedName>
</protein>
<dbReference type="InterPro" id="IPR018000">
    <property type="entry name" value="Neurotransmitter_ion_chnl_CS"/>
</dbReference>
<comment type="caution">
    <text evidence="5">Lacks conserved residue(s) required for the propagation of feature annotation.</text>
</comment>
<keyword evidence="5" id="KW-0406">Ion transport</keyword>
<dbReference type="InterPro" id="IPR006201">
    <property type="entry name" value="Neur_channel"/>
</dbReference>
<reference evidence="8 9" key="1">
    <citation type="journal article" date="2017" name="PLoS Biol.">
        <title>The sea cucumber genome provides insights into morphological evolution and visceral regeneration.</title>
        <authorList>
            <person name="Zhang X."/>
            <person name="Sun L."/>
            <person name="Yuan J."/>
            <person name="Sun Y."/>
            <person name="Gao Y."/>
            <person name="Zhang L."/>
            <person name="Li S."/>
            <person name="Dai H."/>
            <person name="Hamel J.F."/>
            <person name="Liu C."/>
            <person name="Yu Y."/>
            <person name="Liu S."/>
            <person name="Lin W."/>
            <person name="Guo K."/>
            <person name="Jin S."/>
            <person name="Xu P."/>
            <person name="Storey K.B."/>
            <person name="Huan P."/>
            <person name="Zhang T."/>
            <person name="Zhou Y."/>
            <person name="Zhang J."/>
            <person name="Lin C."/>
            <person name="Li X."/>
            <person name="Xing L."/>
            <person name="Huo D."/>
            <person name="Sun M."/>
            <person name="Wang L."/>
            <person name="Mercier A."/>
            <person name="Li F."/>
            <person name="Yang H."/>
            <person name="Xiang J."/>
        </authorList>
    </citation>
    <scope>NUCLEOTIDE SEQUENCE [LARGE SCALE GENOMIC DNA]</scope>
    <source>
        <strain evidence="8">Shaxun</strain>
        <tissue evidence="8">Muscle</tissue>
    </source>
</reference>
<dbReference type="CDD" id="cd19051">
    <property type="entry name" value="LGIC_TM_cation"/>
    <property type="match status" value="1"/>
</dbReference>
<dbReference type="InterPro" id="IPR006029">
    <property type="entry name" value="Neurotrans-gated_channel_TM"/>
</dbReference>
<dbReference type="Gene3D" id="2.70.170.10">
    <property type="entry name" value="Neurotransmitter-gated ion-channel ligand-binding domain"/>
    <property type="match status" value="1"/>
</dbReference>
<dbReference type="Pfam" id="PF02932">
    <property type="entry name" value="Neur_chan_memb"/>
    <property type="match status" value="1"/>
</dbReference>
<feature type="transmembrane region" description="Helical" evidence="5">
    <location>
        <begin position="238"/>
        <end position="265"/>
    </location>
</feature>
<keyword evidence="4 5" id="KW-0472">Membrane</keyword>
<dbReference type="PROSITE" id="PS00236">
    <property type="entry name" value="NEUROTR_ION_CHANNEL"/>
    <property type="match status" value="1"/>
</dbReference>
<dbReference type="InterPro" id="IPR038050">
    <property type="entry name" value="Neuro_actylchol_rec"/>
</dbReference>
<organism evidence="8 9">
    <name type="scientific">Stichopus japonicus</name>
    <name type="common">Sea cucumber</name>
    <dbReference type="NCBI Taxonomy" id="307972"/>
    <lineage>
        <taxon>Eukaryota</taxon>
        <taxon>Metazoa</taxon>
        <taxon>Echinodermata</taxon>
        <taxon>Eleutherozoa</taxon>
        <taxon>Echinozoa</taxon>
        <taxon>Holothuroidea</taxon>
        <taxon>Aspidochirotacea</taxon>
        <taxon>Aspidochirotida</taxon>
        <taxon>Stichopodidae</taxon>
        <taxon>Apostichopus</taxon>
    </lineage>
</organism>
<comment type="caution">
    <text evidence="8">The sequence shown here is derived from an EMBL/GenBank/DDBJ whole genome shotgun (WGS) entry which is preliminary data.</text>
</comment>
<dbReference type="InterPro" id="IPR036719">
    <property type="entry name" value="Neuro-gated_channel_TM_sf"/>
</dbReference>
<evidence type="ECO:0000256" key="2">
    <source>
        <dbReference type="ARBA" id="ARBA00022692"/>
    </source>
</evidence>
<feature type="transmembrane region" description="Helical" evidence="5">
    <location>
        <begin position="208"/>
        <end position="226"/>
    </location>
</feature>
<evidence type="ECO:0000256" key="1">
    <source>
        <dbReference type="ARBA" id="ARBA00004141"/>
    </source>
</evidence>
<dbReference type="SUPFAM" id="SSF63712">
    <property type="entry name" value="Nicotinic receptor ligand binding domain-like"/>
    <property type="match status" value="1"/>
</dbReference>
<dbReference type="Gene3D" id="1.20.58.390">
    <property type="entry name" value="Neurotransmitter-gated ion-channel transmembrane domain"/>
    <property type="match status" value="1"/>
</dbReference>
<evidence type="ECO:0000259" key="7">
    <source>
        <dbReference type="Pfam" id="PF02932"/>
    </source>
</evidence>